<protein>
    <submittedName>
        <fullName evidence="3">Uncharacterized protein</fullName>
    </submittedName>
</protein>
<feature type="region of interest" description="Disordered" evidence="1">
    <location>
        <begin position="424"/>
        <end position="456"/>
    </location>
</feature>
<dbReference type="AlphaFoldDB" id="A0A0J6VT08"/>
<accession>A0A0J6VT08</accession>
<feature type="transmembrane region" description="Helical" evidence="2">
    <location>
        <begin position="16"/>
        <end position="39"/>
    </location>
</feature>
<comment type="caution">
    <text evidence="3">The sequence shown here is derived from an EMBL/GenBank/DDBJ whole genome shotgun (WGS) entry which is preliminary data.</text>
</comment>
<evidence type="ECO:0000256" key="2">
    <source>
        <dbReference type="SAM" id="Phobius"/>
    </source>
</evidence>
<dbReference type="OrthoDB" id="4571476at2"/>
<keyword evidence="2" id="KW-1133">Transmembrane helix</keyword>
<organism evidence="3 4">
    <name type="scientific">Mycolicibacterium chubuense</name>
    <name type="common">Mycobacterium chubuense</name>
    <dbReference type="NCBI Taxonomy" id="1800"/>
    <lineage>
        <taxon>Bacteria</taxon>
        <taxon>Bacillati</taxon>
        <taxon>Actinomycetota</taxon>
        <taxon>Actinomycetes</taxon>
        <taxon>Mycobacteriales</taxon>
        <taxon>Mycobacteriaceae</taxon>
        <taxon>Mycolicibacterium</taxon>
    </lineage>
</organism>
<keyword evidence="2" id="KW-0472">Membrane</keyword>
<name>A0A0J6VT08_MYCCU</name>
<proteinExistence type="predicted"/>
<dbReference type="Pfam" id="PF14362">
    <property type="entry name" value="DUF4407"/>
    <property type="match status" value="1"/>
</dbReference>
<feature type="region of interest" description="Disordered" evidence="1">
    <location>
        <begin position="307"/>
        <end position="327"/>
    </location>
</feature>
<feature type="transmembrane region" description="Helical" evidence="2">
    <location>
        <begin position="192"/>
        <end position="215"/>
    </location>
</feature>
<dbReference type="Proteomes" id="UP000036176">
    <property type="component" value="Unassembled WGS sequence"/>
</dbReference>
<keyword evidence="2" id="KW-0812">Transmembrane</keyword>
<dbReference type="PATRIC" id="fig|1800.3.peg.4513"/>
<evidence type="ECO:0000313" key="4">
    <source>
        <dbReference type="Proteomes" id="UP000036176"/>
    </source>
</evidence>
<evidence type="ECO:0000313" key="3">
    <source>
        <dbReference type="EMBL" id="KMO73314.1"/>
    </source>
</evidence>
<evidence type="ECO:0000256" key="1">
    <source>
        <dbReference type="SAM" id="MobiDB-lite"/>
    </source>
</evidence>
<keyword evidence="4" id="KW-1185">Reference proteome</keyword>
<dbReference type="EMBL" id="JYNX01000060">
    <property type="protein sequence ID" value="KMO73314.1"/>
    <property type="molecule type" value="Genomic_DNA"/>
</dbReference>
<sequence length="456" mass="48733">MSDKHFRSLTQWPRGLAYAIAAVVAGIVVGELAAMLIFAGSTDRTLDEEAARSATSAPAVVAATNDLDRARQARSTLDDAVAEAGRQRDQALIIARCEFSAAPQCPRTRITGVPGAGPEHRTADEFLADTQRDLERATSERDRLAPALDARIADGERALTAARDAAIAGADRGFGARWLAMNAHTLASPGAMVLRAVTVGVFVVVFLVPLVLRLAREKTLADRRAAAAAERERADLEADTAIALKRAEVRATVATMWAEQELASTQMAVAAQAEIDREAQRRRVEAALAAPTPVSAERIPETMAEPPAQLEAAPTTAPASDRVPAVRESRPVKRSVLPSVPDVAGAALRWVRPFVPPIVATAIETTTKPLRTAREVFEETEEIHLSLRRSHRVAVTSEESVEPPEATAVAGERWVTATRVAPVAQAAPSSAELPKQQSYSAIRGEDGRRRLPPSEG</sequence>
<dbReference type="InterPro" id="IPR025519">
    <property type="entry name" value="DUF4407"/>
</dbReference>
<reference evidence="3 4" key="1">
    <citation type="journal article" date="2015" name="Genome Biol. Evol.">
        <title>Characterization of Three Mycobacterium spp. with Potential Use in Bioremediation by Genome Sequencing and Comparative Genomics.</title>
        <authorList>
            <person name="Das S."/>
            <person name="Pettersson B.M."/>
            <person name="Behra P.R."/>
            <person name="Ramesh M."/>
            <person name="Dasgupta S."/>
            <person name="Bhattacharya A."/>
            <person name="Kirsebom L.A."/>
        </authorList>
    </citation>
    <scope>NUCLEOTIDE SEQUENCE [LARGE SCALE GENOMIC DNA]</scope>
    <source>
        <strain evidence="3 4">DSM 44219</strain>
    </source>
</reference>
<gene>
    <name evidence="3" type="ORF">MCHUDSM44219_04492</name>
</gene>
<dbReference type="RefSeq" id="WP_082162325.1">
    <property type="nucleotide sequence ID" value="NZ_JYNX01000060.1"/>
</dbReference>